<evidence type="ECO:0000313" key="2">
    <source>
        <dbReference type="Proteomes" id="UP001152795"/>
    </source>
</evidence>
<reference evidence="1" key="1">
    <citation type="submission" date="2020-04" db="EMBL/GenBank/DDBJ databases">
        <authorList>
            <person name="Alioto T."/>
            <person name="Alioto T."/>
            <person name="Gomez Garrido J."/>
        </authorList>
    </citation>
    <scope>NUCLEOTIDE SEQUENCE</scope>
    <source>
        <strain evidence="1">A484AB</strain>
    </source>
</reference>
<dbReference type="Gene3D" id="2.40.70.10">
    <property type="entry name" value="Acid Proteases"/>
    <property type="match status" value="1"/>
</dbReference>
<dbReference type="InterPro" id="IPR021109">
    <property type="entry name" value="Peptidase_aspartic_dom_sf"/>
</dbReference>
<dbReference type="InterPro" id="IPR036875">
    <property type="entry name" value="Znf_CCHC_sf"/>
</dbReference>
<protein>
    <submittedName>
        <fullName evidence="1">Transposon Ty3-I Gag-Pol poly</fullName>
    </submittedName>
</protein>
<dbReference type="PROSITE" id="PS50158">
    <property type="entry name" value="ZF_CCHC"/>
    <property type="match status" value="1"/>
</dbReference>
<accession>A0A6S7JYF9</accession>
<comment type="caution">
    <text evidence="1">The sequence shown here is derived from an EMBL/GenBank/DDBJ whole genome shotgun (WGS) entry which is preliminary data.</text>
</comment>
<name>A0A6S7JYF9_PARCT</name>
<dbReference type="GO" id="GO:0008270">
    <property type="term" value="F:zinc ion binding"/>
    <property type="evidence" value="ECO:0007669"/>
    <property type="project" value="InterPro"/>
</dbReference>
<dbReference type="SUPFAM" id="SSF57756">
    <property type="entry name" value="Retrovirus zinc finger-like domains"/>
    <property type="match status" value="1"/>
</dbReference>
<dbReference type="Gene3D" id="3.10.10.10">
    <property type="entry name" value="HIV Type 1 Reverse Transcriptase, subunit A, domain 1"/>
    <property type="match status" value="1"/>
</dbReference>
<sequence length="450" mass="50789">MATAGGLFGHVGEFSSEREAFKSYVERMEMFFTANSIVETPGEENEGANQLVKDRKRAIFLTEIGADVYPTLSNLLVPAKPKDTSLANFFQALEKHFNPAPLEIAESFHFGTRSQKPDTEQTVDHRKYHIRQSLSDCESMEMAERNTQEFHPTTSASASSEGTVNQIESKRNDEQACYRCGGNHTAKTCRFKTEKCFKCTKIGHVASVCRSKTSKEVKPGSTSKHGQADRGNIQNLSLYDSNNDNVNSDELGIYSLYSVESENYSHKRYNVELSLNGVVCDMEIDTAADFSIMSKSMYDQKFSHFPLYPSAVKLKTYTGEILQVSGEIKCEIVHQNKTFRLPIVIANYVGKPTLLGKNWLAQMKLDWGRVFSIKTSEQSNARDQLNVLLSKYKNMFEDSYEGMKGFEAHITMKDGARPVFVKPRKVPYALKEAVEAELEKLERNDVIKKN</sequence>
<dbReference type="InterPro" id="IPR001878">
    <property type="entry name" value="Znf_CCHC"/>
</dbReference>
<dbReference type="SUPFAM" id="SSF50630">
    <property type="entry name" value="Acid proteases"/>
    <property type="match status" value="1"/>
</dbReference>
<dbReference type="OrthoDB" id="5985458at2759"/>
<keyword evidence="2" id="KW-1185">Reference proteome</keyword>
<dbReference type="GO" id="GO:0003676">
    <property type="term" value="F:nucleic acid binding"/>
    <property type="evidence" value="ECO:0007669"/>
    <property type="project" value="InterPro"/>
</dbReference>
<dbReference type="EMBL" id="CACRXK020011383">
    <property type="protein sequence ID" value="CAB4021332.1"/>
    <property type="molecule type" value="Genomic_DNA"/>
</dbReference>
<dbReference type="Gene3D" id="4.10.60.10">
    <property type="entry name" value="Zinc finger, CCHC-type"/>
    <property type="match status" value="1"/>
</dbReference>
<evidence type="ECO:0000313" key="1">
    <source>
        <dbReference type="EMBL" id="CAB4021332.1"/>
    </source>
</evidence>
<dbReference type="Proteomes" id="UP001152795">
    <property type="component" value="Unassembled WGS sequence"/>
</dbReference>
<dbReference type="PANTHER" id="PTHR37984:SF13">
    <property type="entry name" value="RIBONUCLEASE H"/>
    <property type="match status" value="1"/>
</dbReference>
<gene>
    <name evidence="1" type="ORF">PACLA_8A060075</name>
</gene>
<dbReference type="SMART" id="SM00343">
    <property type="entry name" value="ZnF_C2HC"/>
    <property type="match status" value="2"/>
</dbReference>
<dbReference type="AlphaFoldDB" id="A0A6S7JYF9"/>
<organism evidence="1 2">
    <name type="scientific">Paramuricea clavata</name>
    <name type="common">Red gorgonian</name>
    <name type="synonym">Violescent sea-whip</name>
    <dbReference type="NCBI Taxonomy" id="317549"/>
    <lineage>
        <taxon>Eukaryota</taxon>
        <taxon>Metazoa</taxon>
        <taxon>Cnidaria</taxon>
        <taxon>Anthozoa</taxon>
        <taxon>Octocorallia</taxon>
        <taxon>Malacalcyonacea</taxon>
        <taxon>Plexauridae</taxon>
        <taxon>Paramuricea</taxon>
    </lineage>
</organism>
<proteinExistence type="predicted"/>
<dbReference type="InterPro" id="IPR050951">
    <property type="entry name" value="Retrovirus_Pol_polyprotein"/>
</dbReference>
<dbReference type="PANTHER" id="PTHR37984">
    <property type="entry name" value="PROTEIN CBG26694"/>
    <property type="match status" value="1"/>
</dbReference>